<feature type="transmembrane region" description="Helical" evidence="1">
    <location>
        <begin position="6"/>
        <end position="30"/>
    </location>
</feature>
<name>A0A0H5QZ17_9EUKA</name>
<sequence length="121" mass="13289">QTLIEGYFVLLMVPMVLNPIILIFGVGFLFQPLNGSPALIAAIKKGDKSAEKLAATFDPSTVALCFESGTGWNDYWDTEAIRYKFTVLELALLYCRKNVAIILIKRGADISTQGEFGNTPL</sequence>
<dbReference type="EMBL" id="HACM01006489">
    <property type="protein sequence ID" value="CRZ06931.1"/>
    <property type="molecule type" value="Transcribed_RNA"/>
</dbReference>
<accession>A0A0H5QZ17</accession>
<feature type="non-terminal residue" evidence="2">
    <location>
        <position position="121"/>
    </location>
</feature>
<proteinExistence type="predicted"/>
<reference evidence="2" key="1">
    <citation type="submission" date="2015-04" db="EMBL/GenBank/DDBJ databases">
        <title>The genome sequence of the plant pathogenic Rhizarian Plasmodiophora brassicae reveals insights in its biotrophic life cycle and the origin of chitin synthesis.</title>
        <authorList>
            <person name="Schwelm A."/>
            <person name="Fogelqvist J."/>
            <person name="Knaust A."/>
            <person name="Julke S."/>
            <person name="Lilja T."/>
            <person name="Dhandapani V."/>
            <person name="Bonilla-Rosso G."/>
            <person name="Karlsson M."/>
            <person name="Shevchenko A."/>
            <person name="Choi S.R."/>
            <person name="Kim H.G."/>
            <person name="Park J.Y."/>
            <person name="Lim Y.P."/>
            <person name="Ludwig-Muller J."/>
            <person name="Dixelius C."/>
        </authorList>
    </citation>
    <scope>NUCLEOTIDE SEQUENCE</scope>
    <source>
        <tissue evidence="2">Potato root galls</tissue>
    </source>
</reference>
<evidence type="ECO:0000313" key="2">
    <source>
        <dbReference type="EMBL" id="CRZ06931.1"/>
    </source>
</evidence>
<keyword evidence="1" id="KW-0812">Transmembrane</keyword>
<evidence type="ECO:0000256" key="1">
    <source>
        <dbReference type="SAM" id="Phobius"/>
    </source>
</evidence>
<dbReference type="SUPFAM" id="SSF48403">
    <property type="entry name" value="Ankyrin repeat"/>
    <property type="match status" value="1"/>
</dbReference>
<dbReference type="AlphaFoldDB" id="A0A0H5QZ17"/>
<feature type="non-terminal residue" evidence="2">
    <location>
        <position position="1"/>
    </location>
</feature>
<organism evidence="2">
    <name type="scientific">Spongospora subterranea</name>
    <dbReference type="NCBI Taxonomy" id="70186"/>
    <lineage>
        <taxon>Eukaryota</taxon>
        <taxon>Sar</taxon>
        <taxon>Rhizaria</taxon>
        <taxon>Endomyxa</taxon>
        <taxon>Phytomyxea</taxon>
        <taxon>Plasmodiophorida</taxon>
        <taxon>Plasmodiophoridae</taxon>
        <taxon>Spongospora</taxon>
    </lineage>
</organism>
<protein>
    <submittedName>
        <fullName evidence="2">Uncharacterized protein</fullName>
    </submittedName>
</protein>
<dbReference type="InterPro" id="IPR036770">
    <property type="entry name" value="Ankyrin_rpt-contain_sf"/>
</dbReference>
<keyword evidence="1" id="KW-0472">Membrane</keyword>
<dbReference type="Gene3D" id="1.25.40.20">
    <property type="entry name" value="Ankyrin repeat-containing domain"/>
    <property type="match status" value="1"/>
</dbReference>
<keyword evidence="1" id="KW-1133">Transmembrane helix</keyword>